<sequence length="251" mass="26346">MDLGLGWYITLFIASVVGGLVGSLSGGAGMVTMPLLLLSGISPLQALATNKLQACVGSFTSAAHYYHGGLVDFSQSRVLIIIAVVFAGIGAFSVQFISLDLLAKALPFVMIGLGIYFLLSSKISEQDRAHSINKPYLYGSCALASVYGGFMGVGIGSFILAILVAVAGYGLSKALAHSRWIVFSINLSSTAFFLLGGQVLWILGIMMCVGQMIGASLGAKLAIKHGAKIIRPAVIVLCFAISTQLLIREFF</sequence>
<dbReference type="InterPro" id="IPR002781">
    <property type="entry name" value="TM_pro_TauE-like"/>
</dbReference>
<evidence type="ECO:0000256" key="8">
    <source>
        <dbReference type="RuleBase" id="RU363041"/>
    </source>
</evidence>
<keyword evidence="4 8" id="KW-1003">Cell membrane</keyword>
<evidence type="ECO:0000313" key="10">
    <source>
        <dbReference type="Proteomes" id="UP000254841"/>
    </source>
</evidence>
<evidence type="ECO:0000256" key="5">
    <source>
        <dbReference type="ARBA" id="ARBA00022692"/>
    </source>
</evidence>
<evidence type="ECO:0000256" key="2">
    <source>
        <dbReference type="ARBA" id="ARBA00009142"/>
    </source>
</evidence>
<reference evidence="9 10" key="1">
    <citation type="submission" date="2018-06" db="EMBL/GenBank/DDBJ databases">
        <authorList>
            <consortium name="Pathogen Informatics"/>
            <person name="Doyle S."/>
        </authorList>
    </citation>
    <scope>NUCLEOTIDE SEQUENCE [LARGE SCALE GENOMIC DNA]</scope>
    <source>
        <strain evidence="9 10">NCTC12410</strain>
    </source>
</reference>
<evidence type="ECO:0000256" key="6">
    <source>
        <dbReference type="ARBA" id="ARBA00022989"/>
    </source>
</evidence>
<organism evidence="9 10">
    <name type="scientific">Helicobacter canis</name>
    <dbReference type="NCBI Taxonomy" id="29419"/>
    <lineage>
        <taxon>Bacteria</taxon>
        <taxon>Pseudomonadati</taxon>
        <taxon>Campylobacterota</taxon>
        <taxon>Epsilonproteobacteria</taxon>
        <taxon>Campylobacterales</taxon>
        <taxon>Helicobacteraceae</taxon>
        <taxon>Helicobacter</taxon>
    </lineage>
</organism>
<feature type="transmembrane region" description="Helical" evidence="8">
    <location>
        <begin position="78"/>
        <end position="99"/>
    </location>
</feature>
<feature type="transmembrane region" description="Helical" evidence="8">
    <location>
        <begin position="181"/>
        <end position="209"/>
    </location>
</feature>
<comment type="subcellular location">
    <subcellularLocation>
        <location evidence="1 8">Cell membrane</location>
        <topology evidence="1 8">Multi-pass membrane protein</topology>
    </subcellularLocation>
</comment>
<protein>
    <recommendedName>
        <fullName evidence="8">Probable membrane transporter protein</fullName>
    </recommendedName>
</protein>
<dbReference type="Pfam" id="PF01925">
    <property type="entry name" value="TauE"/>
    <property type="match status" value="1"/>
</dbReference>
<keyword evidence="6 8" id="KW-1133">Transmembrane helix</keyword>
<dbReference type="AlphaFoldDB" id="A0A377J3F2"/>
<feature type="transmembrane region" description="Helical" evidence="8">
    <location>
        <begin position="105"/>
        <end position="124"/>
    </location>
</feature>
<dbReference type="PANTHER" id="PTHR30269">
    <property type="entry name" value="TRANSMEMBRANE PROTEIN YFCA"/>
    <property type="match status" value="1"/>
</dbReference>
<dbReference type="GO" id="GO:0005886">
    <property type="term" value="C:plasma membrane"/>
    <property type="evidence" value="ECO:0007669"/>
    <property type="project" value="UniProtKB-SubCell"/>
</dbReference>
<dbReference type="Proteomes" id="UP000254841">
    <property type="component" value="Unassembled WGS sequence"/>
</dbReference>
<gene>
    <name evidence="9" type="primary">yfcA_2</name>
    <name evidence="9" type="ORF">NCTC12410_00820</name>
</gene>
<dbReference type="OrthoDB" id="554695at2"/>
<dbReference type="EMBL" id="UGHV01000001">
    <property type="protein sequence ID" value="STO97001.1"/>
    <property type="molecule type" value="Genomic_DNA"/>
</dbReference>
<dbReference type="RefSeq" id="WP_115011282.1">
    <property type="nucleotide sequence ID" value="NZ_UGHV01000001.1"/>
</dbReference>
<evidence type="ECO:0000256" key="1">
    <source>
        <dbReference type="ARBA" id="ARBA00004651"/>
    </source>
</evidence>
<name>A0A377J3F2_9HELI</name>
<evidence type="ECO:0000313" key="9">
    <source>
        <dbReference type="EMBL" id="STO97001.1"/>
    </source>
</evidence>
<dbReference type="InterPro" id="IPR052017">
    <property type="entry name" value="TSUP"/>
</dbReference>
<feature type="transmembrane region" description="Helical" evidence="8">
    <location>
        <begin position="136"/>
        <end position="169"/>
    </location>
</feature>
<evidence type="ECO:0000256" key="3">
    <source>
        <dbReference type="ARBA" id="ARBA00022448"/>
    </source>
</evidence>
<evidence type="ECO:0000256" key="7">
    <source>
        <dbReference type="ARBA" id="ARBA00023136"/>
    </source>
</evidence>
<comment type="similarity">
    <text evidence="2 8">Belongs to the 4-toluene sulfonate uptake permease (TSUP) (TC 2.A.102) family.</text>
</comment>
<accession>A0A377J3F2</accession>
<keyword evidence="5 8" id="KW-0812">Transmembrane</keyword>
<proteinExistence type="inferred from homology"/>
<feature type="transmembrane region" description="Helical" evidence="8">
    <location>
        <begin position="229"/>
        <end position="247"/>
    </location>
</feature>
<feature type="transmembrane region" description="Helical" evidence="8">
    <location>
        <begin position="6"/>
        <end position="38"/>
    </location>
</feature>
<keyword evidence="7 8" id="KW-0472">Membrane</keyword>
<dbReference type="PANTHER" id="PTHR30269:SF0">
    <property type="entry name" value="MEMBRANE TRANSPORTER PROTEIN YFCA-RELATED"/>
    <property type="match status" value="1"/>
</dbReference>
<keyword evidence="3" id="KW-0813">Transport</keyword>
<evidence type="ECO:0000256" key="4">
    <source>
        <dbReference type="ARBA" id="ARBA00022475"/>
    </source>
</evidence>